<sequence length="79" mass="9274">MSKKSWLCRDSDGWYKKCPLAKRPSAEACIWEQYDRNGAQRAETISARDFEREFPNVKGRLKPGDGPVRVEFEMRFCDE</sequence>
<gene>
    <name evidence="1" type="ORF">LCGC14_2947380</name>
</gene>
<accession>A0A0F8XGT2</accession>
<name>A0A0F8XGT2_9ZZZZ</name>
<dbReference type="EMBL" id="LAZR01059288">
    <property type="protein sequence ID" value="KKK68108.1"/>
    <property type="molecule type" value="Genomic_DNA"/>
</dbReference>
<comment type="caution">
    <text evidence="1">The sequence shown here is derived from an EMBL/GenBank/DDBJ whole genome shotgun (WGS) entry which is preliminary data.</text>
</comment>
<evidence type="ECO:0000313" key="1">
    <source>
        <dbReference type="EMBL" id="KKK68108.1"/>
    </source>
</evidence>
<proteinExistence type="predicted"/>
<dbReference type="AlphaFoldDB" id="A0A0F8XGT2"/>
<organism evidence="1">
    <name type="scientific">marine sediment metagenome</name>
    <dbReference type="NCBI Taxonomy" id="412755"/>
    <lineage>
        <taxon>unclassified sequences</taxon>
        <taxon>metagenomes</taxon>
        <taxon>ecological metagenomes</taxon>
    </lineage>
</organism>
<reference evidence="1" key="1">
    <citation type="journal article" date="2015" name="Nature">
        <title>Complex archaea that bridge the gap between prokaryotes and eukaryotes.</title>
        <authorList>
            <person name="Spang A."/>
            <person name="Saw J.H."/>
            <person name="Jorgensen S.L."/>
            <person name="Zaremba-Niedzwiedzka K."/>
            <person name="Martijn J."/>
            <person name="Lind A.E."/>
            <person name="van Eijk R."/>
            <person name="Schleper C."/>
            <person name="Guy L."/>
            <person name="Ettema T.J."/>
        </authorList>
    </citation>
    <scope>NUCLEOTIDE SEQUENCE</scope>
</reference>
<protein>
    <submittedName>
        <fullName evidence="1">Uncharacterized protein</fullName>
    </submittedName>
</protein>